<accession>A0A9X2PIM0</accession>
<dbReference type="InterPro" id="IPR002155">
    <property type="entry name" value="Thiolase"/>
</dbReference>
<dbReference type="PANTHER" id="PTHR18919">
    <property type="entry name" value="ACETYL-COA C-ACYLTRANSFERASE"/>
    <property type="match status" value="1"/>
</dbReference>
<name>A0A9X2PIM0_9BACT</name>
<dbReference type="InterPro" id="IPR016039">
    <property type="entry name" value="Thiolase-like"/>
</dbReference>
<evidence type="ECO:0000256" key="1">
    <source>
        <dbReference type="ARBA" id="ARBA00010982"/>
    </source>
</evidence>
<evidence type="ECO:0000256" key="4">
    <source>
        <dbReference type="PIRSR" id="PIRSR000429-1"/>
    </source>
</evidence>
<dbReference type="Pfam" id="PF00108">
    <property type="entry name" value="Thiolase_N"/>
    <property type="match status" value="1"/>
</dbReference>
<dbReference type="InterPro" id="IPR020610">
    <property type="entry name" value="Thiolase_AS"/>
</dbReference>
<dbReference type="RefSeq" id="WP_119842510.1">
    <property type="nucleotide sequence ID" value="NZ_CP020719.1"/>
</dbReference>
<protein>
    <submittedName>
        <fullName evidence="8">Acetyl-CoA C-acetyltransferase</fullName>
        <ecNumber evidence="8">2.3.1.9</ecNumber>
    </submittedName>
</protein>
<dbReference type="SUPFAM" id="SSF53901">
    <property type="entry name" value="Thiolase-like"/>
    <property type="match status" value="2"/>
</dbReference>
<evidence type="ECO:0000256" key="2">
    <source>
        <dbReference type="ARBA" id="ARBA00022679"/>
    </source>
</evidence>
<organism evidence="8 9">
    <name type="scientific">Salinibacter ruber</name>
    <dbReference type="NCBI Taxonomy" id="146919"/>
    <lineage>
        <taxon>Bacteria</taxon>
        <taxon>Pseudomonadati</taxon>
        <taxon>Rhodothermota</taxon>
        <taxon>Rhodothermia</taxon>
        <taxon>Rhodothermales</taxon>
        <taxon>Salinibacteraceae</taxon>
        <taxon>Salinibacter</taxon>
    </lineage>
</organism>
<dbReference type="EMBL" id="JANUAU010000002">
    <property type="protein sequence ID" value="MCS3676853.1"/>
    <property type="molecule type" value="Genomic_DNA"/>
</dbReference>
<comment type="similarity">
    <text evidence="1 5">Belongs to the thiolase-like superfamily. Thiolase family.</text>
</comment>
<feature type="active site" description="Acyl-thioester intermediate" evidence="4">
    <location>
        <position position="88"/>
    </location>
</feature>
<dbReference type="PROSITE" id="PS00737">
    <property type="entry name" value="THIOLASE_2"/>
    <property type="match status" value="1"/>
</dbReference>
<sequence length="396" mass="41378">MRDVYIAAAARTPMGRLGGALKTHSPVDLAAPVMRAALDRAEVDGGGLDLYIFGNVLRAGQGQLVPRQAALQAGIPESVDGYAVDMVCASSMMSIMNGATMIKAGEADLILAGGTEAMSDAGFYLDSGARWGYTFSPGGEQLQDVMHRDGLSDPETGTAMGEQTERLCAEHDIGRAALDEIAAASQQRAAEATDAGRFDDEIAPVEYDTRSGPETLETDEGIRPDTTAEGLANLGPAFAEDGVLTAGNSSQISDGAAAVLLASADAVDAHGLTPLAKVHRGGWSARESWRFPEAPIPAVHNVLDATDTTLDDYDLFENNEAFAINNILFHRELDVPYDRLNVHGGAIALGHPIGASGTRITVTLLHALRQHDGTMGMASICHGTGGGVALAIERTT</sequence>
<dbReference type="PIRSF" id="PIRSF000429">
    <property type="entry name" value="Ac-CoA_Ac_transf"/>
    <property type="match status" value="1"/>
</dbReference>
<evidence type="ECO:0000313" key="8">
    <source>
        <dbReference type="EMBL" id="MCS3676853.1"/>
    </source>
</evidence>
<reference evidence="8" key="1">
    <citation type="submission" date="2022-08" db="EMBL/GenBank/DDBJ databases">
        <title>Genomic Encyclopedia of Type Strains, Phase V (KMG-V): Genome sequencing to study the core and pangenomes of soil and plant-associated prokaryotes.</title>
        <authorList>
            <person name="Whitman W."/>
        </authorList>
    </citation>
    <scope>NUCLEOTIDE SEQUENCE</scope>
    <source>
        <strain evidence="8">0</strain>
    </source>
</reference>
<evidence type="ECO:0000256" key="5">
    <source>
        <dbReference type="RuleBase" id="RU003557"/>
    </source>
</evidence>
<dbReference type="Gene3D" id="3.40.47.10">
    <property type="match status" value="2"/>
</dbReference>
<feature type="active site" description="Proton acceptor" evidence="4">
    <location>
        <position position="381"/>
    </location>
</feature>
<keyword evidence="3 5" id="KW-0012">Acyltransferase</keyword>
<dbReference type="InterPro" id="IPR020617">
    <property type="entry name" value="Thiolase_C"/>
</dbReference>
<dbReference type="PROSITE" id="PS00099">
    <property type="entry name" value="THIOLASE_3"/>
    <property type="match status" value="1"/>
</dbReference>
<dbReference type="PANTHER" id="PTHR18919:SF107">
    <property type="entry name" value="ACETYL-COA ACETYLTRANSFERASE, CYTOSOLIC"/>
    <property type="match status" value="1"/>
</dbReference>
<dbReference type="AlphaFoldDB" id="A0A9X2PIM0"/>
<evidence type="ECO:0000313" key="9">
    <source>
        <dbReference type="Proteomes" id="UP001155027"/>
    </source>
</evidence>
<proteinExistence type="inferred from homology"/>
<feature type="domain" description="Thiolase N-terminal" evidence="6">
    <location>
        <begin position="4"/>
        <end position="264"/>
    </location>
</feature>
<comment type="caution">
    <text evidence="8">The sequence shown here is derived from an EMBL/GenBank/DDBJ whole genome shotgun (WGS) entry which is preliminary data.</text>
</comment>
<evidence type="ECO:0000259" key="6">
    <source>
        <dbReference type="Pfam" id="PF00108"/>
    </source>
</evidence>
<evidence type="ECO:0000256" key="3">
    <source>
        <dbReference type="ARBA" id="ARBA00023315"/>
    </source>
</evidence>
<feature type="active site" description="Proton acceptor" evidence="4">
    <location>
        <position position="351"/>
    </location>
</feature>
<gene>
    <name evidence="8" type="ORF">GGP71_000760</name>
</gene>
<dbReference type="CDD" id="cd00751">
    <property type="entry name" value="thiolase"/>
    <property type="match status" value="1"/>
</dbReference>
<keyword evidence="2 5" id="KW-0808">Transferase</keyword>
<dbReference type="InterPro" id="IPR020613">
    <property type="entry name" value="Thiolase_CS"/>
</dbReference>
<dbReference type="InterPro" id="IPR020616">
    <property type="entry name" value="Thiolase_N"/>
</dbReference>
<dbReference type="EC" id="2.3.1.9" evidence="8"/>
<dbReference type="GO" id="GO:0003985">
    <property type="term" value="F:acetyl-CoA C-acetyltransferase activity"/>
    <property type="evidence" value="ECO:0007669"/>
    <property type="project" value="UniProtKB-EC"/>
</dbReference>
<evidence type="ECO:0000259" key="7">
    <source>
        <dbReference type="Pfam" id="PF02803"/>
    </source>
</evidence>
<dbReference type="NCBIfam" id="TIGR01930">
    <property type="entry name" value="AcCoA-C-Actrans"/>
    <property type="match status" value="1"/>
</dbReference>
<dbReference type="Proteomes" id="UP001155027">
    <property type="component" value="Unassembled WGS sequence"/>
</dbReference>
<dbReference type="Pfam" id="PF02803">
    <property type="entry name" value="Thiolase_C"/>
    <property type="match status" value="1"/>
</dbReference>
<feature type="domain" description="Thiolase C-terminal" evidence="7">
    <location>
        <begin position="273"/>
        <end position="394"/>
    </location>
</feature>